<protein>
    <submittedName>
        <fullName evidence="1">Uncharacterized protein</fullName>
    </submittedName>
</protein>
<dbReference type="Proteomes" id="UP000235786">
    <property type="component" value="Unassembled WGS sequence"/>
</dbReference>
<sequence length="157" mass="18049">MAHQSQQLYRHECFLFSPIRPGLGSQKYIAYIPQKSRQPRPGYLNGATIGTFWRKDGHEISKELLATKRMSLSDFINLIEAVENDFYSEAVAGIPRISSTERVKKKIEEFDRSIPDPEDRYDTVRVEAEIYLVVLENALPDELLVQREPGAWSCTVM</sequence>
<dbReference type="OrthoDB" id="3502045at2759"/>
<reference evidence="1 2" key="1">
    <citation type="submission" date="2016-04" db="EMBL/GenBank/DDBJ databases">
        <title>A degradative enzymes factory behind the ericoid mycorrhizal symbiosis.</title>
        <authorList>
            <consortium name="DOE Joint Genome Institute"/>
            <person name="Martino E."/>
            <person name="Morin E."/>
            <person name="Grelet G."/>
            <person name="Kuo A."/>
            <person name="Kohler A."/>
            <person name="Daghino S."/>
            <person name="Barry K."/>
            <person name="Choi C."/>
            <person name="Cichocki N."/>
            <person name="Clum A."/>
            <person name="Copeland A."/>
            <person name="Hainaut M."/>
            <person name="Haridas S."/>
            <person name="Labutti K."/>
            <person name="Lindquist E."/>
            <person name="Lipzen A."/>
            <person name="Khouja H.-R."/>
            <person name="Murat C."/>
            <person name="Ohm R."/>
            <person name="Olson A."/>
            <person name="Spatafora J."/>
            <person name="Veneault-Fourrey C."/>
            <person name="Henrissat B."/>
            <person name="Grigoriev I."/>
            <person name="Martin F."/>
            <person name="Perotto S."/>
        </authorList>
    </citation>
    <scope>NUCLEOTIDE SEQUENCE [LARGE SCALE GENOMIC DNA]</scope>
    <source>
        <strain evidence="1 2">F</strain>
    </source>
</reference>
<organism evidence="1 2">
    <name type="scientific">Hyaloscypha variabilis (strain UAMH 11265 / GT02V1 / F)</name>
    <name type="common">Meliniomyces variabilis</name>
    <dbReference type="NCBI Taxonomy" id="1149755"/>
    <lineage>
        <taxon>Eukaryota</taxon>
        <taxon>Fungi</taxon>
        <taxon>Dikarya</taxon>
        <taxon>Ascomycota</taxon>
        <taxon>Pezizomycotina</taxon>
        <taxon>Leotiomycetes</taxon>
        <taxon>Helotiales</taxon>
        <taxon>Hyaloscyphaceae</taxon>
        <taxon>Hyaloscypha</taxon>
        <taxon>Hyaloscypha variabilis</taxon>
    </lineage>
</organism>
<gene>
    <name evidence="1" type="ORF">L207DRAFT_515338</name>
</gene>
<evidence type="ECO:0000313" key="2">
    <source>
        <dbReference type="Proteomes" id="UP000235786"/>
    </source>
</evidence>
<proteinExistence type="predicted"/>
<name>A0A2J6REC0_HYAVF</name>
<accession>A0A2J6REC0</accession>
<evidence type="ECO:0000313" key="1">
    <source>
        <dbReference type="EMBL" id="PMD36859.1"/>
    </source>
</evidence>
<dbReference type="EMBL" id="KZ613950">
    <property type="protein sequence ID" value="PMD36859.1"/>
    <property type="molecule type" value="Genomic_DNA"/>
</dbReference>
<dbReference type="AlphaFoldDB" id="A0A2J6REC0"/>
<keyword evidence="2" id="KW-1185">Reference proteome</keyword>